<protein>
    <submittedName>
        <fullName evidence="1">Uncharacterized protein</fullName>
    </submittedName>
</protein>
<sequence>MVTLELVEWVEEDSVATSSTEATAPKLELKMNGMCTVKMFSEMPTRDDEVKVDKHIDVVCGGLNKVQNLIALSKIDDYVWEFPISYVVETLIPDGSDNPPPKIIAMDLQYYFKFES</sequence>
<keyword evidence="2" id="KW-1185">Reference proteome</keyword>
<accession>A0ABR1ZF17</accession>
<reference evidence="1 2" key="1">
    <citation type="journal article" date="2024" name="G3 (Bethesda)">
        <title>Genome assembly of Hibiscus sabdariffa L. provides insights into metabolisms of medicinal natural products.</title>
        <authorList>
            <person name="Kim T."/>
        </authorList>
    </citation>
    <scope>NUCLEOTIDE SEQUENCE [LARGE SCALE GENOMIC DNA]</scope>
    <source>
        <strain evidence="1">TK-2024</strain>
        <tissue evidence="1">Old leaves</tissue>
    </source>
</reference>
<evidence type="ECO:0000313" key="1">
    <source>
        <dbReference type="EMBL" id="KAK8478734.1"/>
    </source>
</evidence>
<dbReference type="EMBL" id="JBBPBN010001302">
    <property type="protein sequence ID" value="KAK8478734.1"/>
    <property type="molecule type" value="Genomic_DNA"/>
</dbReference>
<name>A0ABR1ZF17_9ROSI</name>
<proteinExistence type="predicted"/>
<comment type="caution">
    <text evidence="1">The sequence shown here is derived from an EMBL/GenBank/DDBJ whole genome shotgun (WGS) entry which is preliminary data.</text>
</comment>
<evidence type="ECO:0000313" key="2">
    <source>
        <dbReference type="Proteomes" id="UP001396334"/>
    </source>
</evidence>
<gene>
    <name evidence="1" type="ORF">V6N11_058026</name>
</gene>
<organism evidence="1 2">
    <name type="scientific">Hibiscus sabdariffa</name>
    <name type="common">roselle</name>
    <dbReference type="NCBI Taxonomy" id="183260"/>
    <lineage>
        <taxon>Eukaryota</taxon>
        <taxon>Viridiplantae</taxon>
        <taxon>Streptophyta</taxon>
        <taxon>Embryophyta</taxon>
        <taxon>Tracheophyta</taxon>
        <taxon>Spermatophyta</taxon>
        <taxon>Magnoliopsida</taxon>
        <taxon>eudicotyledons</taxon>
        <taxon>Gunneridae</taxon>
        <taxon>Pentapetalae</taxon>
        <taxon>rosids</taxon>
        <taxon>malvids</taxon>
        <taxon>Malvales</taxon>
        <taxon>Malvaceae</taxon>
        <taxon>Malvoideae</taxon>
        <taxon>Hibiscus</taxon>
    </lineage>
</organism>
<dbReference type="Proteomes" id="UP001396334">
    <property type="component" value="Unassembled WGS sequence"/>
</dbReference>